<organism evidence="1 2">
    <name type="scientific">Catenulispora pinistramenti</name>
    <dbReference type="NCBI Taxonomy" id="2705254"/>
    <lineage>
        <taxon>Bacteria</taxon>
        <taxon>Bacillati</taxon>
        <taxon>Actinomycetota</taxon>
        <taxon>Actinomycetes</taxon>
        <taxon>Catenulisporales</taxon>
        <taxon>Catenulisporaceae</taxon>
        <taxon>Catenulispora</taxon>
    </lineage>
</organism>
<evidence type="ECO:0000313" key="2">
    <source>
        <dbReference type="Proteomes" id="UP000730482"/>
    </source>
</evidence>
<name>A0ABS5KLN5_9ACTN</name>
<comment type="caution">
    <text evidence="1">The sequence shown here is derived from an EMBL/GenBank/DDBJ whole genome shotgun (WGS) entry which is preliminary data.</text>
</comment>
<reference evidence="1 2" key="1">
    <citation type="submission" date="2020-02" db="EMBL/GenBank/DDBJ databases">
        <title>Acidophilic actinobacteria isolated from forest soil.</title>
        <authorList>
            <person name="Golinska P."/>
        </authorList>
    </citation>
    <scope>NUCLEOTIDE SEQUENCE [LARGE SCALE GENOMIC DNA]</scope>
    <source>
        <strain evidence="1 2">NL8</strain>
    </source>
</reference>
<gene>
    <name evidence="1" type="ORF">KGQ19_08755</name>
</gene>
<keyword evidence="2" id="KW-1185">Reference proteome</keyword>
<evidence type="ECO:0000313" key="1">
    <source>
        <dbReference type="EMBL" id="MBS2546957.1"/>
    </source>
</evidence>
<protein>
    <submittedName>
        <fullName evidence="1">Uncharacterized protein</fullName>
    </submittedName>
</protein>
<dbReference type="EMBL" id="JAAFYZ010000020">
    <property type="protein sequence ID" value="MBS2546957.1"/>
    <property type="molecule type" value="Genomic_DNA"/>
</dbReference>
<dbReference type="Proteomes" id="UP000730482">
    <property type="component" value="Unassembled WGS sequence"/>
</dbReference>
<proteinExistence type="predicted"/>
<dbReference type="RefSeq" id="WP_212008565.1">
    <property type="nucleotide sequence ID" value="NZ_JAAFYZ010000020.1"/>
</dbReference>
<sequence length="95" mass="10405">MFDLDESSLALACMTDALFCSDVESGAALTITQVARAISEALRVHRDWNGLTRAVRTAFANEPAEAACREEWCRRVAERALNWADIALDCGDSLV</sequence>
<accession>A0ABS5KLN5</accession>